<proteinExistence type="predicted"/>
<protein>
    <recommendedName>
        <fullName evidence="5">Transmembrane protein</fullName>
    </recommendedName>
</protein>
<feature type="transmembrane region" description="Helical" evidence="2">
    <location>
        <begin position="92"/>
        <end position="113"/>
    </location>
</feature>
<sequence>MRGQDQNSRVFNELCSLVLSILRSPHLPLSASSSSGMTSSDSSSRRIPPSSTSQVSPAGFASLLLGISLALMLCGSVTFVIGFILMPWVLGLVMVLYLVGIVSNISGLGRAILCPTVVAPPPPSRKELSGEGFRCSILGIFPVIPF</sequence>
<keyword evidence="2" id="KW-0472">Membrane</keyword>
<dbReference type="PANTHER" id="PTHR34781:SF2">
    <property type="entry name" value="TRANSMEMBRANE PROTEIN"/>
    <property type="match status" value="1"/>
</dbReference>
<keyword evidence="4" id="KW-1185">Reference proteome</keyword>
<evidence type="ECO:0000313" key="4">
    <source>
        <dbReference type="Proteomes" id="UP000195402"/>
    </source>
</evidence>
<evidence type="ECO:0000256" key="1">
    <source>
        <dbReference type="SAM" id="MobiDB-lite"/>
    </source>
</evidence>
<evidence type="ECO:0000313" key="3">
    <source>
        <dbReference type="EMBL" id="OVA17471.1"/>
    </source>
</evidence>
<gene>
    <name evidence="3" type="ORF">BVC80_1837g293</name>
</gene>
<dbReference type="FunCoup" id="A0A200R439">
    <property type="interactions" value="654"/>
</dbReference>
<dbReference type="Proteomes" id="UP000195402">
    <property type="component" value="Unassembled WGS sequence"/>
</dbReference>
<dbReference type="STRING" id="56857.A0A200R439"/>
<feature type="transmembrane region" description="Helical" evidence="2">
    <location>
        <begin position="64"/>
        <end position="85"/>
    </location>
</feature>
<accession>A0A200R439</accession>
<keyword evidence="2" id="KW-0812">Transmembrane</keyword>
<dbReference type="AlphaFoldDB" id="A0A200R439"/>
<dbReference type="OrthoDB" id="1936751at2759"/>
<dbReference type="OMA" id="ESSRAFY"/>
<name>A0A200R439_MACCD</name>
<dbReference type="PANTHER" id="PTHR34781">
    <property type="entry name" value="TRANSMEMBRANE PROTEIN"/>
    <property type="match status" value="1"/>
</dbReference>
<dbReference type="InParanoid" id="A0A200R439"/>
<keyword evidence="2" id="KW-1133">Transmembrane helix</keyword>
<comment type="caution">
    <text evidence="3">The sequence shown here is derived from an EMBL/GenBank/DDBJ whole genome shotgun (WGS) entry which is preliminary data.</text>
</comment>
<organism evidence="3 4">
    <name type="scientific">Macleaya cordata</name>
    <name type="common">Five-seeded plume-poppy</name>
    <name type="synonym">Bocconia cordata</name>
    <dbReference type="NCBI Taxonomy" id="56857"/>
    <lineage>
        <taxon>Eukaryota</taxon>
        <taxon>Viridiplantae</taxon>
        <taxon>Streptophyta</taxon>
        <taxon>Embryophyta</taxon>
        <taxon>Tracheophyta</taxon>
        <taxon>Spermatophyta</taxon>
        <taxon>Magnoliopsida</taxon>
        <taxon>Ranunculales</taxon>
        <taxon>Papaveraceae</taxon>
        <taxon>Papaveroideae</taxon>
        <taxon>Macleaya</taxon>
    </lineage>
</organism>
<reference evidence="3 4" key="1">
    <citation type="journal article" date="2017" name="Mol. Plant">
        <title>The Genome of Medicinal Plant Macleaya cordata Provides New Insights into Benzylisoquinoline Alkaloids Metabolism.</title>
        <authorList>
            <person name="Liu X."/>
            <person name="Liu Y."/>
            <person name="Huang P."/>
            <person name="Ma Y."/>
            <person name="Qing Z."/>
            <person name="Tang Q."/>
            <person name="Cao H."/>
            <person name="Cheng P."/>
            <person name="Zheng Y."/>
            <person name="Yuan Z."/>
            <person name="Zhou Y."/>
            <person name="Liu J."/>
            <person name="Tang Z."/>
            <person name="Zhuo Y."/>
            <person name="Zhang Y."/>
            <person name="Yu L."/>
            <person name="Huang J."/>
            <person name="Yang P."/>
            <person name="Peng Q."/>
            <person name="Zhang J."/>
            <person name="Jiang W."/>
            <person name="Zhang Z."/>
            <person name="Lin K."/>
            <person name="Ro D.K."/>
            <person name="Chen X."/>
            <person name="Xiong X."/>
            <person name="Shang Y."/>
            <person name="Huang S."/>
            <person name="Zeng J."/>
        </authorList>
    </citation>
    <scope>NUCLEOTIDE SEQUENCE [LARGE SCALE GENOMIC DNA]</scope>
    <source>
        <strain evidence="4">cv. BLH2017</strain>
        <tissue evidence="3">Root</tissue>
    </source>
</reference>
<evidence type="ECO:0008006" key="5">
    <source>
        <dbReference type="Google" id="ProtNLM"/>
    </source>
</evidence>
<dbReference type="EMBL" id="MVGT01000438">
    <property type="protein sequence ID" value="OVA17471.1"/>
    <property type="molecule type" value="Genomic_DNA"/>
</dbReference>
<evidence type="ECO:0000256" key="2">
    <source>
        <dbReference type="SAM" id="Phobius"/>
    </source>
</evidence>
<feature type="region of interest" description="Disordered" evidence="1">
    <location>
        <begin position="29"/>
        <end position="56"/>
    </location>
</feature>